<evidence type="ECO:0000313" key="3">
    <source>
        <dbReference type="Proteomes" id="UP000822688"/>
    </source>
</evidence>
<dbReference type="Pfam" id="PF02519">
    <property type="entry name" value="Auxin_inducible"/>
    <property type="match status" value="1"/>
</dbReference>
<dbReference type="OrthoDB" id="1864078at2759"/>
<comment type="caution">
    <text evidence="2">The sequence shown here is derived from an EMBL/GenBank/DDBJ whole genome shotgun (WGS) entry which is preliminary data.</text>
</comment>
<sequence length="162" mass="18142">MPNKGVSGKMHKAFQKLQKSISNSNLHYQSIHHNDATSPPKMGGSVRNGCVFGRSGRFAGSDHDFDSDSDDSAPYDVPEGFLVVYVGGERRRFVIKAKYLTHPVFKALLNKSAEEFGYEHKGGLEIACEVNFFEHLLWLIESKNPSLSSMEFEELVGFYAYS</sequence>
<organism evidence="2 3">
    <name type="scientific">Ceratodon purpureus</name>
    <name type="common">Fire moss</name>
    <name type="synonym">Dicranum purpureum</name>
    <dbReference type="NCBI Taxonomy" id="3225"/>
    <lineage>
        <taxon>Eukaryota</taxon>
        <taxon>Viridiplantae</taxon>
        <taxon>Streptophyta</taxon>
        <taxon>Embryophyta</taxon>
        <taxon>Bryophyta</taxon>
        <taxon>Bryophytina</taxon>
        <taxon>Bryopsida</taxon>
        <taxon>Dicranidae</taxon>
        <taxon>Pseudoditrichales</taxon>
        <taxon>Ditrichaceae</taxon>
        <taxon>Ceratodon</taxon>
    </lineage>
</organism>
<dbReference type="PANTHER" id="PTHR31374">
    <property type="entry name" value="AUXIN-INDUCED PROTEIN-LIKE-RELATED"/>
    <property type="match status" value="1"/>
</dbReference>
<evidence type="ECO:0000256" key="1">
    <source>
        <dbReference type="ARBA" id="ARBA00006974"/>
    </source>
</evidence>
<dbReference type="AlphaFoldDB" id="A0A8T0I0L7"/>
<dbReference type="PANTHER" id="PTHR31374:SF419">
    <property type="entry name" value="SAUR FAMILY PROTEIN"/>
    <property type="match status" value="1"/>
</dbReference>
<reference evidence="2" key="1">
    <citation type="submission" date="2020-06" db="EMBL/GenBank/DDBJ databases">
        <title>WGS assembly of Ceratodon purpureus strain R40.</title>
        <authorList>
            <person name="Carey S.B."/>
            <person name="Jenkins J."/>
            <person name="Shu S."/>
            <person name="Lovell J.T."/>
            <person name="Sreedasyam A."/>
            <person name="Maumus F."/>
            <person name="Tiley G.P."/>
            <person name="Fernandez-Pozo N."/>
            <person name="Barry K."/>
            <person name="Chen C."/>
            <person name="Wang M."/>
            <person name="Lipzen A."/>
            <person name="Daum C."/>
            <person name="Saski C.A."/>
            <person name="Payton A.C."/>
            <person name="Mcbreen J.C."/>
            <person name="Conrad R.E."/>
            <person name="Kollar L.M."/>
            <person name="Olsson S."/>
            <person name="Huttunen S."/>
            <person name="Landis J.B."/>
            <person name="Wickett N.J."/>
            <person name="Johnson M.G."/>
            <person name="Rensing S.A."/>
            <person name="Grimwood J."/>
            <person name="Schmutz J."/>
            <person name="Mcdaniel S.F."/>
        </authorList>
    </citation>
    <scope>NUCLEOTIDE SEQUENCE</scope>
    <source>
        <strain evidence="2">R40</strain>
    </source>
</reference>
<accession>A0A8T0I0L7</accession>
<evidence type="ECO:0000313" key="2">
    <source>
        <dbReference type="EMBL" id="KAG0576441.1"/>
    </source>
</evidence>
<dbReference type="EMBL" id="CM026425">
    <property type="protein sequence ID" value="KAG0576441.1"/>
    <property type="molecule type" value="Genomic_DNA"/>
</dbReference>
<comment type="similarity">
    <text evidence="1">Belongs to the ARG7 family.</text>
</comment>
<dbReference type="GO" id="GO:0009733">
    <property type="term" value="P:response to auxin"/>
    <property type="evidence" value="ECO:0007669"/>
    <property type="project" value="InterPro"/>
</dbReference>
<dbReference type="Proteomes" id="UP000822688">
    <property type="component" value="Chromosome 5"/>
</dbReference>
<protein>
    <submittedName>
        <fullName evidence="2">Uncharacterized protein</fullName>
    </submittedName>
</protein>
<gene>
    <name evidence="2" type="ORF">KC19_5G080100</name>
</gene>
<name>A0A8T0I0L7_CERPU</name>
<proteinExistence type="inferred from homology"/>
<keyword evidence="3" id="KW-1185">Reference proteome</keyword>
<dbReference type="InterPro" id="IPR003676">
    <property type="entry name" value="SAUR_fam"/>
</dbReference>